<proteinExistence type="predicted"/>
<dbReference type="OrthoDB" id="1551269at2"/>
<dbReference type="EMBL" id="FRAD01000005">
    <property type="protein sequence ID" value="SHJ65206.1"/>
    <property type="molecule type" value="Genomic_DNA"/>
</dbReference>
<dbReference type="STRING" id="1121331.SAMN02745248_00592"/>
<reference evidence="1 2" key="1">
    <citation type="submission" date="2016-11" db="EMBL/GenBank/DDBJ databases">
        <authorList>
            <person name="Jaros S."/>
            <person name="Januszkiewicz K."/>
            <person name="Wedrychowicz H."/>
        </authorList>
    </citation>
    <scope>NUCLEOTIDE SEQUENCE [LARGE SCALE GENOMIC DNA]</scope>
    <source>
        <strain evidence="1 2">DSM 3090</strain>
    </source>
</reference>
<protein>
    <submittedName>
        <fullName evidence="1">Uncharacterized protein</fullName>
    </submittedName>
</protein>
<organism evidence="1 2">
    <name type="scientific">Hathewaya proteolytica DSM 3090</name>
    <dbReference type="NCBI Taxonomy" id="1121331"/>
    <lineage>
        <taxon>Bacteria</taxon>
        <taxon>Bacillati</taxon>
        <taxon>Bacillota</taxon>
        <taxon>Clostridia</taxon>
        <taxon>Eubacteriales</taxon>
        <taxon>Clostridiaceae</taxon>
        <taxon>Hathewaya</taxon>
    </lineage>
</organism>
<keyword evidence="2" id="KW-1185">Reference proteome</keyword>
<dbReference type="RefSeq" id="WP_072902161.1">
    <property type="nucleotide sequence ID" value="NZ_FRAD01000005.1"/>
</dbReference>
<name>A0A1M6L237_9CLOT</name>
<evidence type="ECO:0000313" key="1">
    <source>
        <dbReference type="EMBL" id="SHJ65206.1"/>
    </source>
</evidence>
<accession>A0A1M6L237</accession>
<gene>
    <name evidence="1" type="ORF">SAMN02745248_00592</name>
</gene>
<sequence length="79" mass="9101">MEKERKCIVCQGKLLKTVNDNVVSVIPTYDSNFVTGTYTDKYVCTECGYIQEYSKNPEAFTDERYRKVNDVNTASKKMV</sequence>
<evidence type="ECO:0000313" key="2">
    <source>
        <dbReference type="Proteomes" id="UP000183952"/>
    </source>
</evidence>
<dbReference type="AlphaFoldDB" id="A0A1M6L237"/>
<dbReference type="Proteomes" id="UP000183952">
    <property type="component" value="Unassembled WGS sequence"/>
</dbReference>